<dbReference type="EMBL" id="JAHRHJ020000003">
    <property type="protein sequence ID" value="KAH9323563.1"/>
    <property type="molecule type" value="Genomic_DNA"/>
</dbReference>
<evidence type="ECO:0000313" key="2">
    <source>
        <dbReference type="Proteomes" id="UP000824469"/>
    </source>
</evidence>
<name>A0AA38GKX5_TAXCH</name>
<reference evidence="1 2" key="1">
    <citation type="journal article" date="2021" name="Nat. Plants">
        <title>The Taxus genome provides insights into paclitaxel biosynthesis.</title>
        <authorList>
            <person name="Xiong X."/>
            <person name="Gou J."/>
            <person name="Liao Q."/>
            <person name="Li Y."/>
            <person name="Zhou Q."/>
            <person name="Bi G."/>
            <person name="Li C."/>
            <person name="Du R."/>
            <person name="Wang X."/>
            <person name="Sun T."/>
            <person name="Guo L."/>
            <person name="Liang H."/>
            <person name="Lu P."/>
            <person name="Wu Y."/>
            <person name="Zhang Z."/>
            <person name="Ro D.K."/>
            <person name="Shang Y."/>
            <person name="Huang S."/>
            <person name="Yan J."/>
        </authorList>
    </citation>
    <scope>NUCLEOTIDE SEQUENCE [LARGE SCALE GENOMIC DNA]</scope>
    <source>
        <strain evidence="1">Ta-2019</strain>
    </source>
</reference>
<keyword evidence="2" id="KW-1185">Reference proteome</keyword>
<feature type="non-terminal residue" evidence="1">
    <location>
        <position position="1"/>
    </location>
</feature>
<protein>
    <submittedName>
        <fullName evidence="1">Uncharacterized protein</fullName>
    </submittedName>
</protein>
<sequence>MDVQAKADFSGGEGALLPTASHEIAEIHTLPVHKWRNTLVRCNAESELLQVSGEADKLIYGWNEFIRNREYKSQPLQSE</sequence>
<accession>A0AA38GKX5</accession>
<proteinExistence type="predicted"/>
<comment type="caution">
    <text evidence="1">The sequence shown here is derived from an EMBL/GenBank/DDBJ whole genome shotgun (WGS) entry which is preliminary data.</text>
</comment>
<organism evidence="1 2">
    <name type="scientific">Taxus chinensis</name>
    <name type="common">Chinese yew</name>
    <name type="synonym">Taxus wallichiana var. chinensis</name>
    <dbReference type="NCBI Taxonomy" id="29808"/>
    <lineage>
        <taxon>Eukaryota</taxon>
        <taxon>Viridiplantae</taxon>
        <taxon>Streptophyta</taxon>
        <taxon>Embryophyta</taxon>
        <taxon>Tracheophyta</taxon>
        <taxon>Spermatophyta</taxon>
        <taxon>Pinopsida</taxon>
        <taxon>Pinidae</taxon>
        <taxon>Conifers II</taxon>
        <taxon>Cupressales</taxon>
        <taxon>Taxaceae</taxon>
        <taxon>Taxus</taxon>
    </lineage>
</organism>
<evidence type="ECO:0000313" key="1">
    <source>
        <dbReference type="EMBL" id="KAH9323563.1"/>
    </source>
</evidence>
<gene>
    <name evidence="1" type="ORF">KI387_018202</name>
</gene>
<dbReference type="AlphaFoldDB" id="A0AA38GKX5"/>
<dbReference type="Proteomes" id="UP000824469">
    <property type="component" value="Unassembled WGS sequence"/>
</dbReference>